<dbReference type="PANTHER" id="PTHR11552">
    <property type="entry name" value="GLUCOSE-METHANOL-CHOLINE GMC OXIDOREDUCTASE"/>
    <property type="match status" value="1"/>
</dbReference>
<organism evidence="4 5">
    <name type="scientific">Araneus ventricosus</name>
    <name type="common">Orbweaver spider</name>
    <name type="synonym">Epeira ventricosa</name>
    <dbReference type="NCBI Taxonomy" id="182803"/>
    <lineage>
        <taxon>Eukaryota</taxon>
        <taxon>Metazoa</taxon>
        <taxon>Ecdysozoa</taxon>
        <taxon>Arthropoda</taxon>
        <taxon>Chelicerata</taxon>
        <taxon>Arachnida</taxon>
        <taxon>Araneae</taxon>
        <taxon>Araneomorphae</taxon>
        <taxon>Entelegynae</taxon>
        <taxon>Araneoidea</taxon>
        <taxon>Araneidae</taxon>
        <taxon>Araneus</taxon>
    </lineage>
</organism>
<reference evidence="4 5" key="1">
    <citation type="journal article" date="2019" name="Sci. Rep.">
        <title>Orb-weaving spider Araneus ventricosus genome elucidates the spidroin gene catalogue.</title>
        <authorList>
            <person name="Kono N."/>
            <person name="Nakamura H."/>
            <person name="Ohtoshi R."/>
            <person name="Moran D.A.P."/>
            <person name="Shinohara A."/>
            <person name="Yoshida Y."/>
            <person name="Fujiwara M."/>
            <person name="Mori M."/>
            <person name="Tomita M."/>
            <person name="Arakawa K."/>
        </authorList>
    </citation>
    <scope>NUCLEOTIDE SEQUENCE [LARGE SCALE GENOMIC DNA]</scope>
</reference>
<dbReference type="Gene3D" id="3.30.560.10">
    <property type="entry name" value="Glucose Oxidase, domain 3"/>
    <property type="match status" value="1"/>
</dbReference>
<proteinExistence type="inferred from homology"/>
<dbReference type="AlphaFoldDB" id="A0A4Y2V3F1"/>
<dbReference type="SUPFAM" id="SSF51905">
    <property type="entry name" value="FAD/NAD(P)-binding domain"/>
    <property type="match status" value="1"/>
</dbReference>
<keyword evidence="5" id="KW-1185">Reference proteome</keyword>
<dbReference type="InterPro" id="IPR000172">
    <property type="entry name" value="GMC_OxRdtase_N"/>
</dbReference>
<gene>
    <name evidence="4" type="primary">Gld_47</name>
    <name evidence="4" type="ORF">AVEN_141638_1</name>
</gene>
<accession>A0A4Y2V3F1</accession>
<dbReference type="InterPro" id="IPR012132">
    <property type="entry name" value="GMC_OxRdtase"/>
</dbReference>
<dbReference type="EMBL" id="BGPR01043195">
    <property type="protein sequence ID" value="GBO19755.1"/>
    <property type="molecule type" value="Genomic_DNA"/>
</dbReference>
<keyword evidence="2" id="KW-0274">FAD</keyword>
<comment type="similarity">
    <text evidence="1 2">Belongs to the GMC oxidoreductase family.</text>
</comment>
<dbReference type="Proteomes" id="UP000499080">
    <property type="component" value="Unassembled WGS sequence"/>
</dbReference>
<dbReference type="GO" id="GO:0016614">
    <property type="term" value="F:oxidoreductase activity, acting on CH-OH group of donors"/>
    <property type="evidence" value="ECO:0007669"/>
    <property type="project" value="InterPro"/>
</dbReference>
<feature type="domain" description="Glucose-methanol-choline oxidoreductase N-terminal" evidence="3">
    <location>
        <begin position="75"/>
        <end position="98"/>
    </location>
</feature>
<sequence length="305" mass="34092">MWLVFLPANSMSAGLKPGQNEFEALSQSELTSYKLLKLKNGIKNQRTKYFHYGMKLLISVTFFLRNSSQVPWPRGKGLGGSSLLNAMVYIRGNRKDYDNWAAQGARGWSYKDVFPYFLKLEDNRNVDFLMNGYHASGGPVTVEKPGYQSEIETPILEAAEQLGYRVVDSNAARQTDFYDLHGNLRNGQRCNTTKAYLVPAENHTNLDIVGEAHGNLRNGQRCNTAKAYLVPAENRTNLDIVGGAHVKKTPKVQKVVCQKFHLFEIHKSKPIYIAIGGQVTNAKKQDGCQGKLSNEAALNCHGDYD</sequence>
<evidence type="ECO:0000259" key="3">
    <source>
        <dbReference type="PROSITE" id="PS00623"/>
    </source>
</evidence>
<evidence type="ECO:0000256" key="1">
    <source>
        <dbReference type="ARBA" id="ARBA00010790"/>
    </source>
</evidence>
<evidence type="ECO:0000256" key="2">
    <source>
        <dbReference type="RuleBase" id="RU003968"/>
    </source>
</evidence>
<comment type="caution">
    <text evidence="4">The sequence shown here is derived from an EMBL/GenBank/DDBJ whole genome shotgun (WGS) entry which is preliminary data.</text>
</comment>
<evidence type="ECO:0000313" key="4">
    <source>
        <dbReference type="EMBL" id="GBO19755.1"/>
    </source>
</evidence>
<dbReference type="PROSITE" id="PS00623">
    <property type="entry name" value="GMC_OXRED_1"/>
    <property type="match status" value="1"/>
</dbReference>
<dbReference type="OrthoDB" id="269227at2759"/>
<evidence type="ECO:0000313" key="5">
    <source>
        <dbReference type="Proteomes" id="UP000499080"/>
    </source>
</evidence>
<keyword evidence="2" id="KW-0285">Flavoprotein</keyword>
<dbReference type="PANTHER" id="PTHR11552:SF186">
    <property type="entry name" value="GLUCOSE-METHANOL-CHOLINE OXIDOREDUCTASE N-TERMINAL DOMAIN-CONTAINING PROTEIN"/>
    <property type="match status" value="1"/>
</dbReference>
<dbReference type="Gene3D" id="3.50.50.60">
    <property type="entry name" value="FAD/NAD(P)-binding domain"/>
    <property type="match status" value="1"/>
</dbReference>
<name>A0A4Y2V3F1_ARAVE</name>
<protein>
    <submittedName>
        <fullName evidence="4">Glucose dehydrogenase [FAD, quinone]</fullName>
    </submittedName>
</protein>
<dbReference type="InterPro" id="IPR036188">
    <property type="entry name" value="FAD/NAD-bd_sf"/>
</dbReference>
<dbReference type="Pfam" id="PF00732">
    <property type="entry name" value="GMC_oxred_N"/>
    <property type="match status" value="1"/>
</dbReference>
<dbReference type="GO" id="GO:0050660">
    <property type="term" value="F:flavin adenine dinucleotide binding"/>
    <property type="evidence" value="ECO:0007669"/>
    <property type="project" value="InterPro"/>
</dbReference>